<proteinExistence type="predicted"/>
<reference evidence="3" key="1">
    <citation type="journal article" date="2019" name="Int. J. Syst. Evol. Microbiol.">
        <title>The Global Catalogue of Microorganisms (GCM) 10K type strain sequencing project: providing services to taxonomists for standard genome sequencing and annotation.</title>
        <authorList>
            <consortium name="The Broad Institute Genomics Platform"/>
            <consortium name="The Broad Institute Genome Sequencing Center for Infectious Disease"/>
            <person name="Wu L."/>
            <person name="Ma J."/>
        </authorList>
    </citation>
    <scope>NUCLEOTIDE SEQUENCE [LARGE SCALE GENOMIC DNA]</scope>
    <source>
        <strain evidence="3">CCUG 53252</strain>
    </source>
</reference>
<dbReference type="EMBL" id="JBHRZN010000001">
    <property type="protein sequence ID" value="MFC3849302.1"/>
    <property type="molecule type" value="Genomic_DNA"/>
</dbReference>
<sequence>MTRRTRRLLADDRGQATVETAFALSALIAVLMVALGAIAVVAMHLAVTDAAGHIARAEARGDAAAAQSAREAIAGAEVTVVAREEMIRVTVTKRLPLHDVTGRASALVEQ</sequence>
<keyword evidence="3" id="KW-1185">Reference proteome</keyword>
<keyword evidence="1" id="KW-0812">Transmembrane</keyword>
<name>A0ABV7ZPC0_9CORY</name>
<protein>
    <submittedName>
        <fullName evidence="2">TadE family type IV pilus minor pilin</fullName>
    </submittedName>
</protein>
<dbReference type="RefSeq" id="WP_290290971.1">
    <property type="nucleotide sequence ID" value="NZ_CP047211.1"/>
</dbReference>
<keyword evidence="1" id="KW-0472">Membrane</keyword>
<dbReference type="InterPro" id="IPR049790">
    <property type="entry name" value="Rv3655c/TadE"/>
</dbReference>
<feature type="transmembrane region" description="Helical" evidence="1">
    <location>
        <begin position="21"/>
        <end position="47"/>
    </location>
</feature>
<dbReference type="Proteomes" id="UP001595751">
    <property type="component" value="Unassembled WGS sequence"/>
</dbReference>
<dbReference type="NCBIfam" id="NF041390">
    <property type="entry name" value="TadE_Rv3655c"/>
    <property type="match status" value="1"/>
</dbReference>
<accession>A0ABV7ZPC0</accession>
<evidence type="ECO:0000256" key="1">
    <source>
        <dbReference type="SAM" id="Phobius"/>
    </source>
</evidence>
<evidence type="ECO:0000313" key="2">
    <source>
        <dbReference type="EMBL" id="MFC3849302.1"/>
    </source>
</evidence>
<organism evidence="2 3">
    <name type="scientific">Corynebacterium hansenii</name>
    <dbReference type="NCBI Taxonomy" id="394964"/>
    <lineage>
        <taxon>Bacteria</taxon>
        <taxon>Bacillati</taxon>
        <taxon>Actinomycetota</taxon>
        <taxon>Actinomycetes</taxon>
        <taxon>Mycobacteriales</taxon>
        <taxon>Corynebacteriaceae</taxon>
        <taxon>Corynebacterium</taxon>
    </lineage>
</organism>
<comment type="caution">
    <text evidence="2">The sequence shown here is derived from an EMBL/GenBank/DDBJ whole genome shotgun (WGS) entry which is preliminary data.</text>
</comment>
<evidence type="ECO:0000313" key="3">
    <source>
        <dbReference type="Proteomes" id="UP001595751"/>
    </source>
</evidence>
<keyword evidence="1" id="KW-1133">Transmembrane helix</keyword>
<gene>
    <name evidence="2" type="ORF">ACFORJ_03850</name>
</gene>